<evidence type="ECO:0008006" key="4">
    <source>
        <dbReference type="Google" id="ProtNLM"/>
    </source>
</evidence>
<feature type="compositionally biased region" description="Low complexity" evidence="1">
    <location>
        <begin position="283"/>
        <end position="299"/>
    </location>
</feature>
<feature type="compositionally biased region" description="Basic and acidic residues" evidence="1">
    <location>
        <begin position="268"/>
        <end position="282"/>
    </location>
</feature>
<proteinExistence type="predicted"/>
<dbReference type="RefSeq" id="WP_198718677.1">
    <property type="nucleotide sequence ID" value="NZ_JAEILE010000235.1"/>
</dbReference>
<dbReference type="Gene3D" id="1.10.10.2830">
    <property type="match status" value="1"/>
</dbReference>
<dbReference type="InterPro" id="IPR036086">
    <property type="entry name" value="ParB/Sulfiredoxin_sf"/>
</dbReference>
<dbReference type="SUPFAM" id="SSF109709">
    <property type="entry name" value="KorB DNA-binding domain-like"/>
    <property type="match status" value="1"/>
</dbReference>
<sequence length="299" mass="32646">MGAKARDLWMPAVSELSKLRVMEGLNVRVRDAGLDQHIRELADNMKQIGFKSSKPIEVFIVEEEGGSVAYVSDGHCRIEALKLALSEGAPITNFPVVTLPTKGIGLEDIVAGLVANNEGRRLSTFETALVAKRLLSYGWSPERIGERLHFGPVYVEQLLEVVAAPISIIEMLQKGEVSVGLALEVMRKHRGDAVKILQEGMATSVKKGKKKVTKADIPGGRLDKVVKSQSKPLYEAAKNISKDPAFEQLSEENRSLLQGLLDEIEKKEKAAEDKARKAEEKAAQNARENAAGNEEAQVA</sequence>
<keyword evidence="3" id="KW-1185">Reference proteome</keyword>
<dbReference type="SUPFAM" id="SSF110849">
    <property type="entry name" value="ParB/Sulfiredoxin"/>
    <property type="match status" value="1"/>
</dbReference>
<comment type="caution">
    <text evidence="2">The sequence shown here is derived from an EMBL/GenBank/DDBJ whole genome shotgun (WGS) entry which is preliminary data.</text>
</comment>
<feature type="region of interest" description="Disordered" evidence="1">
    <location>
        <begin position="268"/>
        <end position="299"/>
    </location>
</feature>
<evidence type="ECO:0000313" key="2">
    <source>
        <dbReference type="EMBL" id="MBI6654101.1"/>
    </source>
</evidence>
<dbReference type="EMBL" id="JAEILD010000339">
    <property type="protein sequence ID" value="MBI6654101.1"/>
    <property type="molecule type" value="Genomic_DNA"/>
</dbReference>
<evidence type="ECO:0000313" key="3">
    <source>
        <dbReference type="Proteomes" id="UP000614123"/>
    </source>
</evidence>
<evidence type="ECO:0000256" key="1">
    <source>
        <dbReference type="SAM" id="MobiDB-lite"/>
    </source>
</evidence>
<organism evidence="2 3">
    <name type="scientific">Pseudomonas veronii</name>
    <dbReference type="NCBI Taxonomy" id="76761"/>
    <lineage>
        <taxon>Bacteria</taxon>
        <taxon>Pseudomonadati</taxon>
        <taxon>Pseudomonadota</taxon>
        <taxon>Gammaproteobacteria</taxon>
        <taxon>Pseudomonadales</taxon>
        <taxon>Pseudomonadaceae</taxon>
        <taxon>Pseudomonas</taxon>
    </lineage>
</organism>
<accession>A0ABS0VVF1</accession>
<protein>
    <recommendedName>
        <fullName evidence="4">ParB/Sulfiredoxin domain-containing protein</fullName>
    </recommendedName>
</protein>
<dbReference type="Proteomes" id="UP000614123">
    <property type="component" value="Unassembled WGS sequence"/>
</dbReference>
<reference evidence="2 3" key="1">
    <citation type="submission" date="2020-12" db="EMBL/GenBank/DDBJ databases">
        <title>Comparative genomic insights into the epidemiology and virulence of plant pathogenic Pseudomonads from Turkey.</title>
        <authorList>
            <person name="Dillon M."/>
            <person name="Ruiz-Bedoya T."/>
            <person name="Bendalovic-Torma C."/>
            <person name="Guttman K.M."/>
            <person name="Kwak H."/>
            <person name="Middleton M.A."/>
            <person name="Wang P.W."/>
            <person name="Horuz S."/>
            <person name="Aysan Y."/>
            <person name="Guttman D.S."/>
        </authorList>
    </citation>
    <scope>NUCLEOTIDE SEQUENCE [LARGE SCALE GENOMIC DNA]</scope>
    <source>
        <strain evidence="2 3">S4_EA_3a</strain>
    </source>
</reference>
<name>A0ABS0VVF1_PSEVE</name>
<gene>
    <name evidence="2" type="ORF">YA0849_34900</name>
</gene>